<feature type="region of interest" description="Disordered" evidence="1">
    <location>
        <begin position="61"/>
        <end position="196"/>
    </location>
</feature>
<dbReference type="InterPro" id="IPR009563">
    <property type="entry name" value="SSSCA1"/>
</dbReference>
<dbReference type="RefSeq" id="WP_119813943.1">
    <property type="nucleotide sequence ID" value="NZ_CP025066.1"/>
</dbReference>
<protein>
    <recommendedName>
        <fullName evidence="4">Sjogrens syndrome scleroderma autoantigen 1</fullName>
    </recommendedName>
</protein>
<dbReference type="GeneID" id="37876588"/>
<evidence type="ECO:0000256" key="1">
    <source>
        <dbReference type="SAM" id="MobiDB-lite"/>
    </source>
</evidence>
<dbReference type="KEGG" id="hdf:AArcSl_0252"/>
<keyword evidence="3" id="KW-1185">Reference proteome</keyword>
<evidence type="ECO:0008006" key="4">
    <source>
        <dbReference type="Google" id="ProtNLM"/>
    </source>
</evidence>
<name>A0A343TFN5_9EURY</name>
<gene>
    <name evidence="2" type="ORF">AArcSl_0252</name>
</gene>
<feature type="compositionally biased region" description="Basic and acidic residues" evidence="1">
    <location>
        <begin position="79"/>
        <end position="108"/>
    </location>
</feature>
<evidence type="ECO:0000313" key="2">
    <source>
        <dbReference type="EMBL" id="AUX07907.1"/>
    </source>
</evidence>
<dbReference type="OrthoDB" id="26305at2157"/>
<accession>A0A343TFN5</accession>
<dbReference type="PANTHER" id="PTHR16537:SF1">
    <property type="entry name" value="PROTEIN ZNRD2"/>
    <property type="match status" value="1"/>
</dbReference>
<feature type="region of interest" description="Disordered" evidence="1">
    <location>
        <begin position="1"/>
        <end position="30"/>
    </location>
</feature>
<dbReference type="Proteomes" id="UP000263012">
    <property type="component" value="Chromosome"/>
</dbReference>
<dbReference type="EMBL" id="CP025066">
    <property type="protein sequence ID" value="AUX07907.1"/>
    <property type="molecule type" value="Genomic_DNA"/>
</dbReference>
<organism evidence="2 3">
    <name type="scientific">Halalkaliarchaeum desulfuricum</name>
    <dbReference type="NCBI Taxonomy" id="2055893"/>
    <lineage>
        <taxon>Archaea</taxon>
        <taxon>Methanobacteriati</taxon>
        <taxon>Methanobacteriota</taxon>
        <taxon>Stenosarchaea group</taxon>
        <taxon>Halobacteria</taxon>
        <taxon>Halobacteriales</taxon>
        <taxon>Haloferacaceae</taxon>
        <taxon>Halalkaliarchaeum</taxon>
    </lineage>
</organism>
<dbReference type="AlphaFoldDB" id="A0A343TFN5"/>
<dbReference type="PANTHER" id="PTHR16537">
    <property type="entry name" value="SJOEGREN SYNDROME/SCLERODERMA AUTOANTIGEN 1"/>
    <property type="match status" value="1"/>
</dbReference>
<feature type="compositionally biased region" description="Basic and acidic residues" evidence="1">
    <location>
        <begin position="186"/>
        <end position="196"/>
    </location>
</feature>
<sequence length="196" mass="21484">MSDFDKEAEREKLREKYERDREKRQSTQVMSDLLLKGATMTNRHCDTCGDPIFRYDGQEFCPTCQRSEGDDGGSQELPEDTRETTTADERPTGAERSAVDASDRREMSPEQSGTAGGPAGDSSSNARDTSESVGDYPSDAVDSPPVEGGLSQAHDSLVRTVVKFSRAAESTDDPRRAREALSAAREAAETLDVLRR</sequence>
<reference evidence="3" key="1">
    <citation type="submission" date="2017-11" db="EMBL/GenBank/DDBJ databases">
        <title>Phenotypic and genomic properties of facultatively anaerobic sulfur-reducing natronoarchaea from hypersaline soda lakes.</title>
        <authorList>
            <person name="Sorokin D.Y."/>
            <person name="Kublanov I.V."/>
            <person name="Roman P."/>
            <person name="Sinninghe Damste J.S."/>
            <person name="Golyshin P.N."/>
            <person name="Rojo D."/>
            <person name="Ciordia S."/>
            <person name="Mena M.D.C."/>
            <person name="Ferrer M."/>
            <person name="Messina E."/>
            <person name="Smedile F."/>
            <person name="La Spada G."/>
            <person name="La Cono V."/>
            <person name="Yakimov M.M."/>
        </authorList>
    </citation>
    <scope>NUCLEOTIDE SEQUENCE [LARGE SCALE GENOMIC DNA]</scope>
    <source>
        <strain evidence="3">AArc-Sl</strain>
    </source>
</reference>
<dbReference type="InterPro" id="IPR051888">
    <property type="entry name" value="UPF0148_domain"/>
</dbReference>
<proteinExistence type="predicted"/>
<feature type="compositionally biased region" description="Basic and acidic residues" evidence="1">
    <location>
        <begin position="1"/>
        <end position="25"/>
    </location>
</feature>
<dbReference type="Pfam" id="PF06677">
    <property type="entry name" value="Auto_anti-p27"/>
    <property type="match status" value="1"/>
</dbReference>
<evidence type="ECO:0000313" key="3">
    <source>
        <dbReference type="Proteomes" id="UP000263012"/>
    </source>
</evidence>